<dbReference type="Gene3D" id="3.40.630.30">
    <property type="match status" value="1"/>
</dbReference>
<dbReference type="Proteomes" id="UP000214610">
    <property type="component" value="Unassembled WGS sequence"/>
</dbReference>
<feature type="domain" description="N-acetyltransferase" evidence="1">
    <location>
        <begin position="5"/>
        <end position="168"/>
    </location>
</feature>
<evidence type="ECO:0000313" key="2">
    <source>
        <dbReference type="EMBL" id="OXE45821.1"/>
    </source>
</evidence>
<keyword evidence="3" id="KW-1185">Reference proteome</keyword>
<organism evidence="2 3">
    <name type="scientific">Turicimonas muris</name>
    <dbReference type="NCBI Taxonomy" id="1796652"/>
    <lineage>
        <taxon>Bacteria</taxon>
        <taxon>Pseudomonadati</taxon>
        <taxon>Pseudomonadota</taxon>
        <taxon>Betaproteobacteria</taxon>
        <taxon>Burkholderiales</taxon>
        <taxon>Sutterellaceae</taxon>
        <taxon>Turicimonas</taxon>
    </lineage>
</organism>
<proteinExistence type="predicted"/>
<dbReference type="InterPro" id="IPR016181">
    <property type="entry name" value="Acyl_CoA_acyltransferase"/>
</dbReference>
<evidence type="ECO:0000313" key="3">
    <source>
        <dbReference type="Proteomes" id="UP000214610"/>
    </source>
</evidence>
<dbReference type="EMBL" id="NHMP01000007">
    <property type="protein sequence ID" value="OXE45821.1"/>
    <property type="molecule type" value="Genomic_DNA"/>
</dbReference>
<dbReference type="AlphaFoldDB" id="A0A227KDX9"/>
<dbReference type="SUPFAM" id="SSF55729">
    <property type="entry name" value="Acyl-CoA N-acyltransferases (Nat)"/>
    <property type="match status" value="1"/>
</dbReference>
<comment type="caution">
    <text evidence="2">The sequence shown here is derived from an EMBL/GenBank/DDBJ whole genome shotgun (WGS) entry which is preliminary data.</text>
</comment>
<dbReference type="InterPro" id="IPR000182">
    <property type="entry name" value="GNAT_dom"/>
</dbReference>
<dbReference type="GeneID" id="78361419"/>
<evidence type="ECO:0000259" key="1">
    <source>
        <dbReference type="PROSITE" id="PS51186"/>
    </source>
</evidence>
<dbReference type="PANTHER" id="PTHR43072">
    <property type="entry name" value="N-ACETYLTRANSFERASE"/>
    <property type="match status" value="1"/>
</dbReference>
<dbReference type="GO" id="GO:0016747">
    <property type="term" value="F:acyltransferase activity, transferring groups other than amino-acyl groups"/>
    <property type="evidence" value="ECO:0007669"/>
    <property type="project" value="InterPro"/>
</dbReference>
<dbReference type="PROSITE" id="PS51186">
    <property type="entry name" value="GNAT"/>
    <property type="match status" value="1"/>
</dbReference>
<dbReference type="CDD" id="cd04301">
    <property type="entry name" value="NAT_SF"/>
    <property type="match status" value="1"/>
</dbReference>
<dbReference type="RefSeq" id="WP_084081469.1">
    <property type="nucleotide sequence ID" value="NZ_CAJTBZ010000015.1"/>
</dbReference>
<keyword evidence="2" id="KW-0808">Transferase</keyword>
<dbReference type="PANTHER" id="PTHR43072:SF8">
    <property type="entry name" value="ACYLTRANSFERASE FABY-RELATED"/>
    <property type="match status" value="1"/>
</dbReference>
<accession>A0A227KDX9</accession>
<gene>
    <name evidence="2" type="ORF">ADH67_10390</name>
</gene>
<protein>
    <submittedName>
        <fullName evidence="2">N-acetyltransferase</fullName>
    </submittedName>
</protein>
<dbReference type="Pfam" id="PF00583">
    <property type="entry name" value="Acetyltransf_1"/>
    <property type="match status" value="1"/>
</dbReference>
<sequence>MSLEVSIRNASKDDIEPMLCLYSQIVVMGTGSLDLQLPSSKDIERTREYAEEHHCPCFVAEVSGEVVGFAYVLPFSPEQGYVNTVRDFVFVHPEAQGDGVGTQLLTALIAECESKGYRQMIAYIGDKENKVAIALHENCKFERVGELKSVGWKLGRWLDTLVYQRVLQPGDADAPTSSVEAN</sequence>
<name>A0A227KDX9_9BURK</name>
<reference evidence="3" key="1">
    <citation type="submission" date="2017-05" db="EMBL/GenBank/DDBJ databases">
        <title>Improved OligoMM genomes.</title>
        <authorList>
            <person name="Garzetti D."/>
        </authorList>
    </citation>
    <scope>NUCLEOTIDE SEQUENCE [LARGE SCALE GENOMIC DNA]</scope>
    <source>
        <strain evidence="3">YL45</strain>
    </source>
</reference>